<evidence type="ECO:0000313" key="5">
    <source>
        <dbReference type="EMBL" id="NGY60131.1"/>
    </source>
</evidence>
<evidence type="ECO:0000256" key="1">
    <source>
        <dbReference type="ARBA" id="ARBA00006754"/>
    </source>
</evidence>
<comment type="caution">
    <text evidence="5">The sequence shown here is derived from an EMBL/GenBank/DDBJ whole genome shotgun (WGS) entry which is preliminary data.</text>
</comment>
<dbReference type="PANTHER" id="PTHR33744">
    <property type="entry name" value="CARBOHYDRATE DIACID REGULATOR"/>
    <property type="match status" value="1"/>
</dbReference>
<dbReference type="InterPro" id="IPR041522">
    <property type="entry name" value="CdaR_GGDEF"/>
</dbReference>
<accession>A0A7C9RPF3</accession>
<name>A0A7C9RPF3_9PSEU</name>
<protein>
    <submittedName>
        <fullName evidence="5">Sugar diacid utilization regulator</fullName>
    </submittedName>
</protein>
<comment type="similarity">
    <text evidence="1">Belongs to the CdaR family.</text>
</comment>
<dbReference type="PANTHER" id="PTHR33744:SF15">
    <property type="entry name" value="CARBOHYDRATE DIACID REGULATOR"/>
    <property type="match status" value="1"/>
</dbReference>
<dbReference type="SUPFAM" id="SSF46689">
    <property type="entry name" value="Homeodomain-like"/>
    <property type="match status" value="1"/>
</dbReference>
<dbReference type="Pfam" id="PF17853">
    <property type="entry name" value="GGDEF_2"/>
    <property type="match status" value="1"/>
</dbReference>
<dbReference type="Pfam" id="PF05651">
    <property type="entry name" value="Diacid_rec"/>
    <property type="match status" value="1"/>
</dbReference>
<gene>
    <name evidence="5" type="ORF">G7043_14475</name>
</gene>
<keyword evidence="6" id="KW-1185">Reference proteome</keyword>
<dbReference type="InterPro" id="IPR051448">
    <property type="entry name" value="CdaR-like_regulators"/>
</dbReference>
<dbReference type="InterPro" id="IPR009057">
    <property type="entry name" value="Homeodomain-like_sf"/>
</dbReference>
<dbReference type="InterPro" id="IPR025736">
    <property type="entry name" value="PucR_C-HTH_dom"/>
</dbReference>
<evidence type="ECO:0000259" key="3">
    <source>
        <dbReference type="Pfam" id="PF13556"/>
    </source>
</evidence>
<dbReference type="EMBL" id="JAAMPJ010000003">
    <property type="protein sequence ID" value="NGY60131.1"/>
    <property type="molecule type" value="Genomic_DNA"/>
</dbReference>
<evidence type="ECO:0000259" key="2">
    <source>
        <dbReference type="Pfam" id="PF05651"/>
    </source>
</evidence>
<feature type="domain" description="Putative sugar diacid recognition" evidence="2">
    <location>
        <begin position="43"/>
        <end position="175"/>
    </location>
</feature>
<evidence type="ECO:0000259" key="4">
    <source>
        <dbReference type="Pfam" id="PF17853"/>
    </source>
</evidence>
<evidence type="ECO:0000313" key="6">
    <source>
        <dbReference type="Proteomes" id="UP000481360"/>
    </source>
</evidence>
<sequence length="395" mass="42415">MAHVLTGYEVAHTVSPFGPKVTGQPDQNFSVIRGGWSYDSYVLTGSIAQEIAADTSAIIGFNVLITDRDGVVIGSGDPGRVGSFHEASVEVVRRVRAMSHGPEAARRLSGVEPGITLPLVLNGEAVGTVGITGSPDQVERFGRLVRNQTEILLRESVLLSSRLFREKAVEDLLRDVAHFDPATADPGMLTFRGDDLGYDLRLPRVAVVVETSAEPALVLRRLRKAFVDPQDVIGRGGSGRFVVLHKDNGTIPAVDLECSVGVGGRACGVPALHDSYVDASTALYLAARLPGSSGVVHIDDLRVHELVASSGARSRLVRALIGQLREQPDWPMLRVTIVEWCESGFNLVRAAAALSIHRNTLIYRLGKIEDAGLKVRDPRTALKLYLACVADVLGP</sequence>
<organism evidence="5 6">
    <name type="scientific">Lentzea alba</name>
    <dbReference type="NCBI Taxonomy" id="2714351"/>
    <lineage>
        <taxon>Bacteria</taxon>
        <taxon>Bacillati</taxon>
        <taxon>Actinomycetota</taxon>
        <taxon>Actinomycetes</taxon>
        <taxon>Pseudonocardiales</taxon>
        <taxon>Pseudonocardiaceae</taxon>
        <taxon>Lentzea</taxon>
    </lineage>
</organism>
<reference evidence="5 6" key="1">
    <citation type="submission" date="2020-03" db="EMBL/GenBank/DDBJ databases">
        <title>Isolation and identification of active actinomycetes.</title>
        <authorList>
            <person name="Sun X."/>
        </authorList>
    </citation>
    <scope>NUCLEOTIDE SEQUENCE [LARGE SCALE GENOMIC DNA]</scope>
    <source>
        <strain evidence="5 6">NEAU-D13</strain>
    </source>
</reference>
<dbReference type="InterPro" id="IPR042070">
    <property type="entry name" value="PucR_C-HTH_sf"/>
</dbReference>
<dbReference type="Gene3D" id="1.10.10.2840">
    <property type="entry name" value="PucR C-terminal helix-turn-helix domain"/>
    <property type="match status" value="1"/>
</dbReference>
<dbReference type="Proteomes" id="UP000481360">
    <property type="component" value="Unassembled WGS sequence"/>
</dbReference>
<proteinExistence type="inferred from homology"/>
<feature type="domain" description="CdaR GGDEF-like" evidence="4">
    <location>
        <begin position="185"/>
        <end position="283"/>
    </location>
</feature>
<feature type="domain" description="PucR C-terminal helix-turn-helix" evidence="3">
    <location>
        <begin position="335"/>
        <end position="389"/>
    </location>
</feature>
<dbReference type="Pfam" id="PF13556">
    <property type="entry name" value="HTH_30"/>
    <property type="match status" value="1"/>
</dbReference>
<dbReference type="AlphaFoldDB" id="A0A7C9RPF3"/>
<dbReference type="InterPro" id="IPR008599">
    <property type="entry name" value="Diacid_rec"/>
</dbReference>